<evidence type="ECO:0000256" key="14">
    <source>
        <dbReference type="ARBA" id="ARBA00040576"/>
    </source>
</evidence>
<evidence type="ECO:0000256" key="7">
    <source>
        <dbReference type="ARBA" id="ARBA00023018"/>
    </source>
</evidence>
<evidence type="ECO:0000256" key="3">
    <source>
        <dbReference type="ARBA" id="ARBA00022475"/>
    </source>
</evidence>
<dbReference type="PANTHER" id="PTHR23291:SF18">
    <property type="entry name" value="PROTEIN LIFEGUARD 2"/>
    <property type="match status" value="1"/>
</dbReference>
<keyword evidence="8 16" id="KW-0472">Membrane</keyword>
<evidence type="ECO:0000256" key="2">
    <source>
        <dbReference type="ARBA" id="ARBA00004651"/>
    </source>
</evidence>
<keyword evidence="6 16" id="KW-1133">Transmembrane helix</keyword>
<dbReference type="GO" id="GO:0005794">
    <property type="term" value="C:Golgi apparatus"/>
    <property type="evidence" value="ECO:0007669"/>
    <property type="project" value="TreeGrafter"/>
</dbReference>
<feature type="transmembrane region" description="Helical" evidence="16">
    <location>
        <begin position="152"/>
        <end position="172"/>
    </location>
</feature>
<dbReference type="InterPro" id="IPR006214">
    <property type="entry name" value="Bax_inhibitor_1-related"/>
</dbReference>
<dbReference type="PANTHER" id="PTHR23291">
    <property type="entry name" value="BAX INHIBITOR-RELATED"/>
    <property type="match status" value="1"/>
</dbReference>
<evidence type="ECO:0000256" key="11">
    <source>
        <dbReference type="ARBA" id="ARBA00034100"/>
    </source>
</evidence>
<dbReference type="GO" id="GO:0045211">
    <property type="term" value="C:postsynaptic membrane"/>
    <property type="evidence" value="ECO:0007669"/>
    <property type="project" value="UniProtKB-SubCell"/>
</dbReference>
<evidence type="ECO:0000256" key="4">
    <source>
        <dbReference type="ARBA" id="ARBA00022692"/>
    </source>
</evidence>
<evidence type="ECO:0000256" key="16">
    <source>
        <dbReference type="RuleBase" id="RU004379"/>
    </source>
</evidence>
<comment type="caution">
    <text evidence="17">The sequence shown here is derived from an EMBL/GenBank/DDBJ whole genome shotgun (WGS) entry which is preliminary data.</text>
</comment>
<comment type="subcellular location">
    <subcellularLocation>
        <location evidence="2">Cell membrane</location>
        <topology evidence="2">Multi-pass membrane protein</topology>
    </subcellularLocation>
    <subcellularLocation>
        <location evidence="1">Membrane raft</location>
    </subcellularLocation>
    <subcellularLocation>
        <location evidence="11">Postsynaptic cell membrane</location>
    </subcellularLocation>
</comment>
<dbReference type="CDD" id="cd10428">
    <property type="entry name" value="LFG_like"/>
    <property type="match status" value="1"/>
</dbReference>
<keyword evidence="9" id="KW-0325">Glycoprotein</keyword>
<comment type="subunit">
    <text evidence="13">Interacts with FAS/TNFRSF6 and BAX.</text>
</comment>
<evidence type="ECO:0000256" key="8">
    <source>
        <dbReference type="ARBA" id="ARBA00023136"/>
    </source>
</evidence>
<feature type="transmembrane region" description="Helical" evidence="16">
    <location>
        <begin position="247"/>
        <end position="269"/>
    </location>
</feature>
<keyword evidence="3" id="KW-1003">Cell membrane</keyword>
<feature type="transmembrane region" description="Helical" evidence="16">
    <location>
        <begin position="184"/>
        <end position="207"/>
    </location>
</feature>
<dbReference type="GO" id="GO:2001234">
    <property type="term" value="P:negative regulation of apoptotic signaling pathway"/>
    <property type="evidence" value="ECO:0007669"/>
    <property type="project" value="TreeGrafter"/>
</dbReference>
<evidence type="ECO:0000256" key="5">
    <source>
        <dbReference type="ARBA" id="ARBA00022703"/>
    </source>
</evidence>
<keyword evidence="10" id="KW-0628">Postsynaptic cell membrane</keyword>
<name>A0AAW0MUL7_9GOBI</name>
<comment type="similarity">
    <text evidence="12">Belongs to the BI1 family. LFG subfamily.</text>
</comment>
<reference evidence="18" key="1">
    <citation type="submission" date="2024-04" db="EMBL/GenBank/DDBJ databases">
        <title>Salinicola lusitanus LLJ914,a marine bacterium isolated from the Okinawa Trough.</title>
        <authorList>
            <person name="Li J."/>
        </authorList>
    </citation>
    <scope>NUCLEOTIDE SEQUENCE [LARGE SCALE GENOMIC DNA]</scope>
</reference>
<evidence type="ECO:0000256" key="9">
    <source>
        <dbReference type="ARBA" id="ARBA00023180"/>
    </source>
</evidence>
<dbReference type="GO" id="GO:0005783">
    <property type="term" value="C:endoplasmic reticulum"/>
    <property type="evidence" value="ECO:0007669"/>
    <property type="project" value="TreeGrafter"/>
</dbReference>
<keyword evidence="18" id="KW-1185">Reference proteome</keyword>
<proteinExistence type="inferred from homology"/>
<sequence length="279" mass="31998">MTQSKLSLASKADNESTKEFLSPYPPSYEEATADTTVIFCNDAEKFTQFSWDNYNTRRIFIRKVFSILTIQLLVTFTIVAFCTFCGTVKNFIHSNPGWYWASYAVFFITYFILSCCSKPRRRFPWNLILLGVFTLSLSYMTGMLSSFYDTKSVVLCLGITATVCLLVTLCSFQTKFDITLYQGVLFVFCIVMFISGLVLALVIPFNYVPWLDVTYAVLGAILFTLFLMFDTQLLMGNKRYGMSPEEHVFATLCIYMDIIYIFSFFLQIFGTKHNQSVVV</sequence>
<dbReference type="Pfam" id="PF01027">
    <property type="entry name" value="Bax1-I"/>
    <property type="match status" value="1"/>
</dbReference>
<dbReference type="GO" id="GO:0045121">
    <property type="term" value="C:membrane raft"/>
    <property type="evidence" value="ECO:0007669"/>
    <property type="project" value="UniProtKB-SubCell"/>
</dbReference>
<keyword evidence="5" id="KW-0053">Apoptosis</keyword>
<accession>A0AAW0MUL7</accession>
<keyword evidence="7" id="KW-0770">Synapse</keyword>
<gene>
    <name evidence="17" type="ORF">WMY93_027419</name>
</gene>
<keyword evidence="4 16" id="KW-0812">Transmembrane</keyword>
<protein>
    <recommendedName>
        <fullName evidence="14">Protein lifeguard 2</fullName>
    </recommendedName>
    <alternativeName>
        <fullName evidence="15">Fas apoptotic inhibitory molecule 2</fullName>
    </alternativeName>
</protein>
<evidence type="ECO:0000256" key="13">
    <source>
        <dbReference type="ARBA" id="ARBA00038784"/>
    </source>
</evidence>
<feature type="transmembrane region" description="Helical" evidence="16">
    <location>
        <begin position="98"/>
        <end position="116"/>
    </location>
</feature>
<feature type="transmembrane region" description="Helical" evidence="16">
    <location>
        <begin position="64"/>
        <end position="92"/>
    </location>
</feature>
<dbReference type="Proteomes" id="UP001460270">
    <property type="component" value="Unassembled WGS sequence"/>
</dbReference>
<evidence type="ECO:0000256" key="6">
    <source>
        <dbReference type="ARBA" id="ARBA00022989"/>
    </source>
</evidence>
<evidence type="ECO:0000256" key="10">
    <source>
        <dbReference type="ARBA" id="ARBA00023257"/>
    </source>
</evidence>
<organism evidence="17 18">
    <name type="scientific">Mugilogobius chulae</name>
    <name type="common">yellowstripe goby</name>
    <dbReference type="NCBI Taxonomy" id="88201"/>
    <lineage>
        <taxon>Eukaryota</taxon>
        <taxon>Metazoa</taxon>
        <taxon>Chordata</taxon>
        <taxon>Craniata</taxon>
        <taxon>Vertebrata</taxon>
        <taxon>Euteleostomi</taxon>
        <taxon>Actinopterygii</taxon>
        <taxon>Neopterygii</taxon>
        <taxon>Teleostei</taxon>
        <taxon>Neoteleostei</taxon>
        <taxon>Acanthomorphata</taxon>
        <taxon>Gobiaria</taxon>
        <taxon>Gobiiformes</taxon>
        <taxon>Gobioidei</taxon>
        <taxon>Gobiidae</taxon>
        <taxon>Gobionellinae</taxon>
        <taxon>Mugilogobius</taxon>
    </lineage>
</organism>
<evidence type="ECO:0000256" key="1">
    <source>
        <dbReference type="ARBA" id="ARBA00004285"/>
    </source>
</evidence>
<feature type="transmembrane region" description="Helical" evidence="16">
    <location>
        <begin position="213"/>
        <end position="235"/>
    </location>
</feature>
<evidence type="ECO:0000256" key="15">
    <source>
        <dbReference type="ARBA" id="ARBA00042941"/>
    </source>
</evidence>
<evidence type="ECO:0000313" key="18">
    <source>
        <dbReference type="Proteomes" id="UP001460270"/>
    </source>
</evidence>
<dbReference type="GO" id="GO:0006915">
    <property type="term" value="P:apoptotic process"/>
    <property type="evidence" value="ECO:0007669"/>
    <property type="project" value="UniProtKB-KW"/>
</dbReference>
<dbReference type="EMBL" id="JBBPFD010000020">
    <property type="protein sequence ID" value="KAK7884296.1"/>
    <property type="molecule type" value="Genomic_DNA"/>
</dbReference>
<evidence type="ECO:0000256" key="12">
    <source>
        <dbReference type="ARBA" id="ARBA00038174"/>
    </source>
</evidence>
<dbReference type="AlphaFoldDB" id="A0AAW0MUL7"/>
<evidence type="ECO:0000313" key="17">
    <source>
        <dbReference type="EMBL" id="KAK7884296.1"/>
    </source>
</evidence>
<feature type="transmembrane region" description="Helical" evidence="16">
    <location>
        <begin position="123"/>
        <end position="140"/>
    </location>
</feature>